<dbReference type="InterPro" id="IPR045569">
    <property type="entry name" value="Metalloprtase-TldD/E_C"/>
</dbReference>
<evidence type="ECO:0000313" key="4">
    <source>
        <dbReference type="EMBL" id="KKN60624.1"/>
    </source>
</evidence>
<dbReference type="Pfam" id="PF19289">
    <property type="entry name" value="PmbA_TldD_3rd"/>
    <property type="match status" value="1"/>
</dbReference>
<feature type="region of interest" description="Disordered" evidence="2">
    <location>
        <begin position="546"/>
        <end position="568"/>
    </location>
</feature>
<evidence type="ECO:0000259" key="3">
    <source>
        <dbReference type="Pfam" id="PF19289"/>
    </source>
</evidence>
<dbReference type="EMBL" id="LAZR01000689">
    <property type="protein sequence ID" value="KKN60624.1"/>
    <property type="molecule type" value="Genomic_DNA"/>
</dbReference>
<dbReference type="PANTHER" id="PTHR30624">
    <property type="entry name" value="UNCHARACTERIZED PROTEIN TLDD AND PMBA"/>
    <property type="match status" value="1"/>
</dbReference>
<gene>
    <name evidence="4" type="ORF">LCGC14_0530110</name>
</gene>
<dbReference type="InterPro" id="IPR036059">
    <property type="entry name" value="TldD/PmbA_sf"/>
</dbReference>
<proteinExistence type="inferred from homology"/>
<reference evidence="4" key="1">
    <citation type="journal article" date="2015" name="Nature">
        <title>Complex archaea that bridge the gap between prokaryotes and eukaryotes.</title>
        <authorList>
            <person name="Spang A."/>
            <person name="Saw J.H."/>
            <person name="Jorgensen S.L."/>
            <person name="Zaremba-Niedzwiedzka K."/>
            <person name="Martijn J."/>
            <person name="Lind A.E."/>
            <person name="van Eijk R."/>
            <person name="Schleper C."/>
            <person name="Guy L."/>
            <person name="Ettema T.J."/>
        </authorList>
    </citation>
    <scope>NUCLEOTIDE SEQUENCE</scope>
</reference>
<feature type="domain" description="Metalloprotease TldD/E C-terminal" evidence="3">
    <location>
        <begin position="302"/>
        <end position="548"/>
    </location>
</feature>
<dbReference type="GO" id="GO:0008237">
    <property type="term" value="F:metallopeptidase activity"/>
    <property type="evidence" value="ECO:0007669"/>
    <property type="project" value="InterPro"/>
</dbReference>
<comment type="caution">
    <text evidence="4">The sequence shown here is derived from an EMBL/GenBank/DDBJ whole genome shotgun (WGS) entry which is preliminary data.</text>
</comment>
<dbReference type="SUPFAM" id="SSF111283">
    <property type="entry name" value="Putative modulator of DNA gyrase, PmbA/TldD"/>
    <property type="match status" value="1"/>
</dbReference>
<dbReference type="PANTHER" id="PTHR30624:SF0">
    <property type="entry name" value="METALLOPROTEASE SLR0863"/>
    <property type="match status" value="1"/>
</dbReference>
<accession>A0A0F9S0K6</accession>
<evidence type="ECO:0000256" key="2">
    <source>
        <dbReference type="SAM" id="MobiDB-lite"/>
    </source>
</evidence>
<organism evidence="4">
    <name type="scientific">marine sediment metagenome</name>
    <dbReference type="NCBI Taxonomy" id="412755"/>
    <lineage>
        <taxon>unclassified sequences</taxon>
        <taxon>metagenomes</taxon>
        <taxon>ecological metagenomes</taxon>
    </lineage>
</organism>
<evidence type="ECO:0000256" key="1">
    <source>
        <dbReference type="ARBA" id="ARBA00005836"/>
    </source>
</evidence>
<dbReference type="GO" id="GO:0005829">
    <property type="term" value="C:cytosol"/>
    <property type="evidence" value="ECO:0007669"/>
    <property type="project" value="TreeGrafter"/>
</dbReference>
<dbReference type="GO" id="GO:0006508">
    <property type="term" value="P:proteolysis"/>
    <property type="evidence" value="ECO:0007669"/>
    <property type="project" value="InterPro"/>
</dbReference>
<protein>
    <recommendedName>
        <fullName evidence="3">Metalloprotease TldD/E C-terminal domain-containing protein</fullName>
    </recommendedName>
</protein>
<dbReference type="AlphaFoldDB" id="A0A0F9S0K6"/>
<dbReference type="InterPro" id="IPR051463">
    <property type="entry name" value="Peptidase_U62_metallo"/>
</dbReference>
<comment type="similarity">
    <text evidence="1">Belongs to the peptidase U62 family.</text>
</comment>
<sequence>MKGLVRALISCALLLVCCCLWMQSGLSQQQEKGLLLKAMEEELSRSMKGLGEKGNPPPYFISYDITETKNIMIIASYGALRRSSTEHSRLLDVEVRVGDYKLDNTHRLRGMYDYRYPIPVSISLEDDLDALKSALWLETDKKYKAAMERLIQVKVQKTVKVKEEDESDDFSRESPEKFISSISQIKVNRAKWEKKLKKYSTLFNDFPEIYESSVSLAANAANKYLVNSEGTMIQHGLTHWRLGIYARTKAEDGMDLYKYESFEAHSMEKMPDEEEVHQKIKLLTKELLALRVSPVAEPFTGPAVLSGRAAGVFFHEIFGHRIEGHRQKDEEEGQTFTKKINQPVLPDFISVYDDPLQKSFGDKDLSGHYLYDDEGVKAQRVTVVENGILKNFLMSRSPIAGFDKSSGHGRKQAGYRAVSRQGNLIVEASKTVSEKKLRELLIEECKKQDKEFGLIFEDISGGFTFTGRGIPQAYAVIPIIVYRVFTDGRPDEMVRGVDLIGTPLVSFSKILACGDKPEVFNGICGAESGGVPVSGVAPSILTGEIEIQKRRKSPDRPPLLPPPKRRKQ</sequence>
<name>A0A0F9S0K6_9ZZZZ</name>